<dbReference type="eggNOG" id="COG0357">
    <property type="taxonomic scope" value="Bacteria"/>
</dbReference>
<dbReference type="InterPro" id="IPR003682">
    <property type="entry name" value="rRNA_ssu_MeTfrase_G"/>
</dbReference>
<evidence type="ECO:0000256" key="3">
    <source>
        <dbReference type="ARBA" id="ARBA00022603"/>
    </source>
</evidence>
<keyword evidence="2 6" id="KW-0698">rRNA processing</keyword>
<comment type="subcellular location">
    <subcellularLocation>
        <location evidence="6">Cytoplasm</location>
    </subcellularLocation>
</comment>
<keyword evidence="1 6" id="KW-0963">Cytoplasm</keyword>
<dbReference type="Pfam" id="PF02527">
    <property type="entry name" value="GidB"/>
    <property type="match status" value="1"/>
</dbReference>
<proteinExistence type="inferred from homology"/>
<dbReference type="EMBL" id="CP001791">
    <property type="protein sequence ID" value="ADI00801.1"/>
    <property type="molecule type" value="Genomic_DNA"/>
</dbReference>
<dbReference type="KEGG" id="bse:Bsel_3319"/>
<dbReference type="STRING" id="439292.Bsel_3319"/>
<keyword evidence="8" id="KW-1185">Reference proteome</keyword>
<comment type="similarity">
    <text evidence="6">Belongs to the methyltransferase superfamily. RNA methyltransferase RsmG family.</text>
</comment>
<evidence type="ECO:0000256" key="4">
    <source>
        <dbReference type="ARBA" id="ARBA00022679"/>
    </source>
</evidence>
<dbReference type="PANTHER" id="PTHR31760">
    <property type="entry name" value="S-ADENOSYL-L-METHIONINE-DEPENDENT METHYLTRANSFERASES SUPERFAMILY PROTEIN"/>
    <property type="match status" value="1"/>
</dbReference>
<comment type="function">
    <text evidence="6">Specifically methylates the N7 position of guanine in position 535 of 16S rRNA.</text>
</comment>
<keyword evidence="3 6" id="KW-0489">Methyltransferase</keyword>
<comment type="caution">
    <text evidence="6">Lacks conserved residue(s) required for the propagation of feature annotation.</text>
</comment>
<dbReference type="RefSeq" id="WP_013174205.1">
    <property type="nucleotide sequence ID" value="NC_014219.1"/>
</dbReference>
<dbReference type="OrthoDB" id="9808773at2"/>
<dbReference type="SUPFAM" id="SSF53335">
    <property type="entry name" value="S-adenosyl-L-methionine-dependent methyltransferases"/>
    <property type="match status" value="1"/>
</dbReference>
<gene>
    <name evidence="6" type="primary">rsmG</name>
    <name evidence="7" type="ordered locus">Bsel_3319</name>
</gene>
<reference evidence="7" key="1">
    <citation type="submission" date="2009-10" db="EMBL/GenBank/DDBJ databases">
        <title>Complete sequence of Bacillus selenitireducens MLS10.</title>
        <authorList>
            <consortium name="US DOE Joint Genome Institute"/>
            <person name="Lucas S."/>
            <person name="Copeland A."/>
            <person name="Lapidus A."/>
            <person name="Glavina del Rio T."/>
            <person name="Dalin E."/>
            <person name="Tice H."/>
            <person name="Bruce D."/>
            <person name="Goodwin L."/>
            <person name="Pitluck S."/>
            <person name="Sims D."/>
            <person name="Brettin T."/>
            <person name="Detter J.C."/>
            <person name="Han C."/>
            <person name="Larimer F."/>
            <person name="Land M."/>
            <person name="Hauser L."/>
            <person name="Kyrpides N."/>
            <person name="Ovchinnikova G."/>
            <person name="Stolz J."/>
        </authorList>
    </citation>
    <scope>NUCLEOTIDE SEQUENCE [LARGE SCALE GENOMIC DNA]</scope>
    <source>
        <strain evidence="7">MLS10</strain>
    </source>
</reference>
<organism evidence="7 8">
    <name type="scientific">Bacillus selenitireducens (strain ATCC 700615 / DSM 15326 / MLS10)</name>
    <dbReference type="NCBI Taxonomy" id="439292"/>
    <lineage>
        <taxon>Bacteria</taxon>
        <taxon>Bacillati</taxon>
        <taxon>Bacillota</taxon>
        <taxon>Bacilli</taxon>
        <taxon>Bacillales</taxon>
        <taxon>Bacillaceae</taxon>
        <taxon>Salisediminibacterium</taxon>
    </lineage>
</organism>
<feature type="binding site" evidence="6">
    <location>
        <position position="147"/>
    </location>
    <ligand>
        <name>S-adenosyl-L-methionine</name>
        <dbReference type="ChEBI" id="CHEBI:59789"/>
    </ligand>
</feature>
<evidence type="ECO:0000256" key="6">
    <source>
        <dbReference type="HAMAP-Rule" id="MF_00074"/>
    </source>
</evidence>
<feature type="binding site" evidence="6">
    <location>
        <position position="77"/>
    </location>
    <ligand>
        <name>S-adenosyl-L-methionine</name>
        <dbReference type="ChEBI" id="CHEBI:59789"/>
    </ligand>
</feature>
<evidence type="ECO:0000313" key="7">
    <source>
        <dbReference type="EMBL" id="ADI00801.1"/>
    </source>
</evidence>
<evidence type="ECO:0000313" key="8">
    <source>
        <dbReference type="Proteomes" id="UP000000271"/>
    </source>
</evidence>
<dbReference type="Gene3D" id="3.40.50.150">
    <property type="entry name" value="Vaccinia Virus protein VP39"/>
    <property type="match status" value="1"/>
</dbReference>
<evidence type="ECO:0000256" key="2">
    <source>
        <dbReference type="ARBA" id="ARBA00022552"/>
    </source>
</evidence>
<dbReference type="InterPro" id="IPR029063">
    <property type="entry name" value="SAM-dependent_MTases_sf"/>
</dbReference>
<feature type="binding site" evidence="6">
    <location>
        <position position="82"/>
    </location>
    <ligand>
        <name>S-adenosyl-L-methionine</name>
        <dbReference type="ChEBI" id="CHEBI:59789"/>
    </ligand>
</feature>
<name>D6Y1L4_BACIE</name>
<keyword evidence="5 6" id="KW-0949">S-adenosyl-L-methionine</keyword>
<dbReference type="EC" id="2.1.1.-" evidence="6"/>
<dbReference type="PANTHER" id="PTHR31760:SF0">
    <property type="entry name" value="S-ADENOSYL-L-METHIONINE-DEPENDENT METHYLTRANSFERASES SUPERFAMILY PROTEIN"/>
    <property type="match status" value="1"/>
</dbReference>
<protein>
    <recommendedName>
        <fullName evidence="6">Ribosomal RNA small subunit methyltransferase G</fullName>
        <ecNumber evidence="6">2.1.1.-</ecNumber>
    </recommendedName>
    <alternativeName>
        <fullName evidence="6">16S rRNA 7-methylguanosine methyltransferase</fullName>
        <shortName evidence="6">16S rRNA m7G methyltransferase</shortName>
    </alternativeName>
</protein>
<dbReference type="Proteomes" id="UP000000271">
    <property type="component" value="Chromosome"/>
</dbReference>
<dbReference type="AlphaFoldDB" id="D6Y1L4"/>
<dbReference type="FunFam" id="3.40.50.150:FF:000041">
    <property type="entry name" value="Ribosomal RNA small subunit methyltransferase G"/>
    <property type="match status" value="1"/>
</dbReference>
<dbReference type="GO" id="GO:0005829">
    <property type="term" value="C:cytosol"/>
    <property type="evidence" value="ECO:0007669"/>
    <property type="project" value="TreeGrafter"/>
</dbReference>
<dbReference type="NCBIfam" id="TIGR00138">
    <property type="entry name" value="rsmG_gidB"/>
    <property type="match status" value="1"/>
</dbReference>
<dbReference type="PIRSF" id="PIRSF003078">
    <property type="entry name" value="GidB"/>
    <property type="match status" value="1"/>
</dbReference>
<evidence type="ECO:0000256" key="5">
    <source>
        <dbReference type="ARBA" id="ARBA00022691"/>
    </source>
</evidence>
<evidence type="ECO:0000256" key="1">
    <source>
        <dbReference type="ARBA" id="ARBA00022490"/>
    </source>
</evidence>
<feature type="binding site" evidence="6">
    <location>
        <begin position="128"/>
        <end position="129"/>
    </location>
    <ligand>
        <name>S-adenosyl-L-methionine</name>
        <dbReference type="ChEBI" id="CHEBI:59789"/>
    </ligand>
</feature>
<dbReference type="HAMAP" id="MF_00074">
    <property type="entry name" value="16SrRNA_methyltr_G"/>
    <property type="match status" value="1"/>
</dbReference>
<sequence>MTEQEFKEALRKKGIELTDEQMRQFDAYYHLLVDWNTRMNLTAITDKEDVYLKHFYDSITACEFVDFSKATSVVDVGAGAGFPSIPIKIVFPHLEVTIIDSLNKRITFLHALSDALSLSGVQAIHSRAEEAGRMSEYRDRFDLAISRAVARMPVLTELCMPFVKSGGIFLAMKGSQGMEELAESKKAIQALGGKLKQSFTFALPGDDGDRVMLLIDKISNTPKKYPRKPGTPNKEPI</sequence>
<dbReference type="GO" id="GO:0070043">
    <property type="term" value="F:rRNA (guanine-N7-)-methyltransferase activity"/>
    <property type="evidence" value="ECO:0007669"/>
    <property type="project" value="UniProtKB-UniRule"/>
</dbReference>
<keyword evidence="4 6" id="KW-0808">Transferase</keyword>
<dbReference type="HOGENOM" id="CLU_065341_0_0_9"/>
<accession>D6Y1L4</accession>